<keyword evidence="2" id="KW-1185">Reference proteome</keyword>
<keyword evidence="1" id="KW-0560">Oxidoreductase</keyword>
<evidence type="ECO:0000313" key="2">
    <source>
        <dbReference type="Proteomes" id="UP000326582"/>
    </source>
</evidence>
<dbReference type="Proteomes" id="UP000326582">
    <property type="component" value="Chromosome 3"/>
</dbReference>
<organism evidence="1 2">
    <name type="scientific">Clavispora lusitaniae</name>
    <name type="common">Candida lusitaniae</name>
    <dbReference type="NCBI Taxonomy" id="36911"/>
    <lineage>
        <taxon>Eukaryota</taxon>
        <taxon>Fungi</taxon>
        <taxon>Dikarya</taxon>
        <taxon>Ascomycota</taxon>
        <taxon>Saccharomycotina</taxon>
        <taxon>Pichiomycetes</taxon>
        <taxon>Metschnikowiaceae</taxon>
        <taxon>Clavispora</taxon>
    </lineage>
</organism>
<dbReference type="EMBL" id="CP038486">
    <property type="protein sequence ID" value="QFZ27590.1"/>
    <property type="molecule type" value="Genomic_DNA"/>
</dbReference>
<sequence>MKTLNINRSTHYTVSRNLQSSSSDARPIGKWSIALKCACISRFRAQKSGIARPKRKIAELPISRYSVPNLPCLSAIQKMLQDAAIVTARYVLENKNAFLGAIILSLALFKLVIYPFYLSPLKDIPGPYWHRVSHLPALEGQRRHVWIKKVHDLHAQYGKVVLLSPTAVSFNEDPKYVHDIYVKNMPKAQFYANFTNHGPRPNMFASLDNKAHLRFRRMIQNLYSKSAIFNPKNSTRNSVVEKVGQLVSQVTRSSVSGKEPDYINARSASNHNGKGYALGSLDWFNKKGKSSNLGIDVHSLFGAFAMDNISAFELGPENGTKMLLNPEDRYYLIPFRLIVDMTFWTTLMPRFWDIAAGPVIRKASRLIEKWQLDLYAKAEENVPQRAPGQNLSTLETLKKHGLQGKNAYSSLTDNIFAGHETTAIQLTYTCYELSRPANKHRQEQLQKELREHFGSPNGDSEVIDDLEAVDRLPYMEALMQETSRLHAAIPGAEPRVTDKNYEVVVGEKKVSLPVGTEVSMQPYSMHRVTSVFPDPELYLPERWLQEPGESEDDYAARMTNMQRYMMGFGKGVRMCLGMNLARIEMKMALANLYWRYSSDICRDWCTVNEESEKATALNGAKAGLPVGLHSAVSPADSDEKMMSMFDAYTTRPLHDECWLEWSVY</sequence>
<name>A0ACD0WJV7_CLALS</name>
<accession>A0ACD0WJV7</accession>
<proteinExistence type="predicted"/>
<evidence type="ECO:0000313" key="1">
    <source>
        <dbReference type="EMBL" id="QFZ27590.1"/>
    </source>
</evidence>
<reference evidence="2" key="1">
    <citation type="journal article" date="2019" name="MBio">
        <title>Comparative genomics for the elucidation of multidrug resistance (MDR) in Candida lusitaniae.</title>
        <authorList>
            <person name="Kannan A."/>
            <person name="Asner S.A."/>
            <person name="Trachsel E."/>
            <person name="Kelly S."/>
            <person name="Parker J."/>
            <person name="Sanglard D."/>
        </authorList>
    </citation>
    <scope>NUCLEOTIDE SEQUENCE [LARGE SCALE GENOMIC DNA]</scope>
    <source>
        <strain evidence="2">P1</strain>
    </source>
</reference>
<gene>
    <name evidence="1" type="ORF">EJF14_30567</name>
</gene>
<protein>
    <submittedName>
        <fullName evidence="1">Indolin-2-one monooxygenase</fullName>
    </submittedName>
</protein>
<keyword evidence="1" id="KW-0503">Monooxygenase</keyword>